<feature type="transmembrane region" description="Helical" evidence="6">
    <location>
        <begin position="110"/>
        <end position="130"/>
    </location>
</feature>
<evidence type="ECO:0000313" key="8">
    <source>
        <dbReference type="Proteomes" id="UP000252915"/>
    </source>
</evidence>
<comment type="caution">
    <text evidence="7">The sequence shown here is derived from an EMBL/GenBank/DDBJ whole genome shotgun (WGS) entry which is preliminary data.</text>
</comment>
<evidence type="ECO:0000313" key="7">
    <source>
        <dbReference type="EMBL" id="RCL43827.1"/>
    </source>
</evidence>
<evidence type="ECO:0000256" key="1">
    <source>
        <dbReference type="ARBA" id="ARBA00004651"/>
    </source>
</evidence>
<evidence type="ECO:0000256" key="5">
    <source>
        <dbReference type="ARBA" id="ARBA00023136"/>
    </source>
</evidence>
<keyword evidence="4 6" id="KW-1133">Transmembrane helix</keyword>
<feature type="transmembrane region" description="Helical" evidence="6">
    <location>
        <begin position="137"/>
        <end position="160"/>
    </location>
</feature>
<dbReference type="InterPro" id="IPR001123">
    <property type="entry name" value="LeuE-type"/>
</dbReference>
<organism evidence="7 8">
    <name type="scientific">SAR86 cluster bacterium</name>
    <dbReference type="NCBI Taxonomy" id="2030880"/>
    <lineage>
        <taxon>Bacteria</taxon>
        <taxon>Pseudomonadati</taxon>
        <taxon>Pseudomonadota</taxon>
        <taxon>Gammaproteobacteria</taxon>
        <taxon>SAR86 cluster</taxon>
    </lineage>
</organism>
<feature type="transmembrane region" description="Helical" evidence="6">
    <location>
        <begin position="180"/>
        <end position="199"/>
    </location>
</feature>
<keyword evidence="2" id="KW-1003">Cell membrane</keyword>
<proteinExistence type="predicted"/>
<evidence type="ECO:0000256" key="6">
    <source>
        <dbReference type="SAM" id="Phobius"/>
    </source>
</evidence>
<feature type="transmembrane region" description="Helical" evidence="6">
    <location>
        <begin position="37"/>
        <end position="62"/>
    </location>
</feature>
<dbReference type="AlphaFoldDB" id="A0A368C3X2"/>
<dbReference type="PANTHER" id="PTHR30086">
    <property type="entry name" value="ARGININE EXPORTER PROTEIN ARGO"/>
    <property type="match status" value="1"/>
</dbReference>
<protein>
    <submittedName>
        <fullName evidence="7">LysE family translocator</fullName>
    </submittedName>
</protein>
<feature type="transmembrane region" description="Helical" evidence="6">
    <location>
        <begin position="69"/>
        <end position="90"/>
    </location>
</feature>
<dbReference type="Proteomes" id="UP000252915">
    <property type="component" value="Unassembled WGS sequence"/>
</dbReference>
<evidence type="ECO:0000256" key="4">
    <source>
        <dbReference type="ARBA" id="ARBA00022989"/>
    </source>
</evidence>
<accession>A0A368C3X2</accession>
<dbReference type="Pfam" id="PF01810">
    <property type="entry name" value="LysE"/>
    <property type="match status" value="1"/>
</dbReference>
<dbReference type="EMBL" id="QOPI01000021">
    <property type="protein sequence ID" value="RCL43827.1"/>
    <property type="molecule type" value="Genomic_DNA"/>
</dbReference>
<name>A0A368C3X2_9GAMM</name>
<keyword evidence="5 6" id="KW-0472">Membrane</keyword>
<evidence type="ECO:0000256" key="2">
    <source>
        <dbReference type="ARBA" id="ARBA00022475"/>
    </source>
</evidence>
<dbReference type="GO" id="GO:0005886">
    <property type="term" value="C:plasma membrane"/>
    <property type="evidence" value="ECO:0007669"/>
    <property type="project" value="UniProtKB-SubCell"/>
</dbReference>
<evidence type="ECO:0000256" key="3">
    <source>
        <dbReference type="ARBA" id="ARBA00022692"/>
    </source>
</evidence>
<keyword evidence="3 6" id="KW-0812">Transmembrane</keyword>
<dbReference type="GO" id="GO:0015171">
    <property type="term" value="F:amino acid transmembrane transporter activity"/>
    <property type="evidence" value="ECO:0007669"/>
    <property type="project" value="TreeGrafter"/>
</dbReference>
<dbReference type="PANTHER" id="PTHR30086:SF17">
    <property type="entry name" value="LYSE FAMILY TRANSLOCATOR"/>
    <property type="match status" value="1"/>
</dbReference>
<gene>
    <name evidence="7" type="ORF">DBW92_03765</name>
</gene>
<comment type="subcellular location">
    <subcellularLocation>
        <location evidence="1">Cell membrane</location>
        <topology evidence="1">Multi-pass membrane protein</topology>
    </subcellularLocation>
</comment>
<sequence>MFIWSAIAHLVAVTSPGPDTALIIRQVARKGRLSGYYAALGIGVGVFIHSVLASSGISLLLLSNSNFKFILSLVGALYLIYLGTASFLLTTSSANNSYDAHDKSSFLKGLLTNIFNIKALIFFVSLFTIITDSLNGIYLLIYPVYFGVMTTLWFCFLSYILTTPQLNNTFTKHNKLIEKLSASFLIIIGVFIIYNITYVN</sequence>
<reference evidence="7 8" key="1">
    <citation type="journal article" date="2018" name="Microbiome">
        <title>Fine metagenomic profile of the Mediterranean stratified and mixed water columns revealed by assembly and recruitment.</title>
        <authorList>
            <person name="Haro-Moreno J.M."/>
            <person name="Lopez-Perez M."/>
            <person name="De La Torre J.R."/>
            <person name="Picazo A."/>
            <person name="Camacho A."/>
            <person name="Rodriguez-Valera F."/>
        </authorList>
    </citation>
    <scope>NUCLEOTIDE SEQUENCE [LARGE SCALE GENOMIC DNA]</scope>
    <source>
        <strain evidence="7">MED-G78</strain>
    </source>
</reference>